<dbReference type="Proteomes" id="UP000181997">
    <property type="component" value="Unassembled WGS sequence"/>
</dbReference>
<dbReference type="CDD" id="cd06464">
    <property type="entry name" value="ACD_sHsps-like"/>
    <property type="match status" value="1"/>
</dbReference>
<dbReference type="RefSeq" id="WP_032087958.1">
    <property type="nucleotide sequence ID" value="NZ_FMAU01000001.1"/>
</dbReference>
<sequence length="154" mass="17800">MHSHFSNDPSKKKGFGDLMQSMNEFFHEKPMRGMLQSIDDFFTSASNPFNSFPVDFKENDDYYLITAELPGVKKEQINLEVFPNFVTITVMNMELYSEENTKSQVIKRKQTMNRSSRTIPFPSVVNEKNVKASYKDGLLQIKVEKQSGKRISID</sequence>
<proteinExistence type="inferred from homology"/>
<protein>
    <submittedName>
        <fullName evidence="4">Molecular chaperone IbpA, HSP20 family</fullName>
    </submittedName>
</protein>
<dbReference type="InterPro" id="IPR002068">
    <property type="entry name" value="A-crystallin/Hsp20_dom"/>
</dbReference>
<evidence type="ECO:0000313" key="4">
    <source>
        <dbReference type="EMBL" id="SCB83810.1"/>
    </source>
</evidence>
<dbReference type="Gene3D" id="2.60.40.790">
    <property type="match status" value="1"/>
</dbReference>
<dbReference type="AlphaFoldDB" id="A0A0V8HLR3"/>
<feature type="domain" description="SHSP" evidence="3">
    <location>
        <begin position="45"/>
        <end position="154"/>
    </location>
</feature>
<gene>
    <name evidence="4" type="ORF">GA0061094_0846</name>
</gene>
<evidence type="ECO:0000259" key="3">
    <source>
        <dbReference type="PROSITE" id="PS01031"/>
    </source>
</evidence>
<name>A0A0V8HLR3_9BACI</name>
<dbReference type="PROSITE" id="PS01031">
    <property type="entry name" value="SHSP"/>
    <property type="match status" value="1"/>
</dbReference>
<comment type="similarity">
    <text evidence="1 2">Belongs to the small heat shock protein (HSP20) family.</text>
</comment>
<keyword evidence="5" id="KW-1185">Reference proteome</keyword>
<reference evidence="5" key="1">
    <citation type="submission" date="2016-08" db="EMBL/GenBank/DDBJ databases">
        <authorList>
            <person name="Varghese N."/>
            <person name="Submissions Spin"/>
        </authorList>
    </citation>
    <scope>NUCLEOTIDE SEQUENCE [LARGE SCALE GENOMIC DNA]</scope>
    <source>
        <strain evidence="5">SGD-1123</strain>
    </source>
</reference>
<dbReference type="InterPro" id="IPR031107">
    <property type="entry name" value="Small_HSP"/>
</dbReference>
<accession>A0A0V8HLR3</accession>
<dbReference type="OrthoDB" id="1806521at2"/>
<evidence type="ECO:0000256" key="2">
    <source>
        <dbReference type="RuleBase" id="RU003616"/>
    </source>
</evidence>
<organism evidence="4 5">
    <name type="scientific">[Bacillus] enclensis</name>
    <dbReference type="NCBI Taxonomy" id="1402860"/>
    <lineage>
        <taxon>Bacteria</taxon>
        <taxon>Bacillati</taxon>
        <taxon>Bacillota</taxon>
        <taxon>Bacilli</taxon>
        <taxon>Bacillales</taxon>
        <taxon>Bacillaceae</taxon>
        <taxon>Rossellomorea</taxon>
    </lineage>
</organism>
<dbReference type="SUPFAM" id="SSF49764">
    <property type="entry name" value="HSP20-like chaperones"/>
    <property type="match status" value="1"/>
</dbReference>
<evidence type="ECO:0000313" key="5">
    <source>
        <dbReference type="Proteomes" id="UP000181997"/>
    </source>
</evidence>
<dbReference type="EMBL" id="FMAU01000001">
    <property type="protein sequence ID" value="SCB83810.1"/>
    <property type="molecule type" value="Genomic_DNA"/>
</dbReference>
<dbReference type="PANTHER" id="PTHR11527">
    <property type="entry name" value="HEAT-SHOCK PROTEIN 20 FAMILY MEMBER"/>
    <property type="match status" value="1"/>
</dbReference>
<dbReference type="Pfam" id="PF00011">
    <property type="entry name" value="HSP20"/>
    <property type="match status" value="1"/>
</dbReference>
<dbReference type="InterPro" id="IPR008978">
    <property type="entry name" value="HSP20-like_chaperone"/>
</dbReference>
<evidence type="ECO:0000256" key="1">
    <source>
        <dbReference type="PROSITE-ProRule" id="PRU00285"/>
    </source>
</evidence>